<keyword evidence="4 6" id="KW-0503">Monooxygenase</keyword>
<evidence type="ECO:0000256" key="1">
    <source>
        <dbReference type="ARBA" id="ARBA00010617"/>
    </source>
</evidence>
<dbReference type="PRINTS" id="PR00463">
    <property type="entry name" value="EP450I"/>
</dbReference>
<feature type="binding site" description="axial binding residue" evidence="5">
    <location>
        <position position="488"/>
    </location>
    <ligand>
        <name>heme</name>
        <dbReference type="ChEBI" id="CHEBI:30413"/>
    </ligand>
    <ligandPart>
        <name>Fe</name>
        <dbReference type="ChEBI" id="CHEBI:18248"/>
    </ligandPart>
</feature>
<dbReference type="PANTHER" id="PTHR24300:SF375">
    <property type="entry name" value="CYTOCHROME P450 FAMILY"/>
    <property type="match status" value="1"/>
</dbReference>
<protein>
    <submittedName>
        <fullName evidence="8">Unspecific monooxygenase</fullName>
    </submittedName>
</protein>
<dbReference type="PANTHER" id="PTHR24300">
    <property type="entry name" value="CYTOCHROME P450 508A4-RELATED"/>
    <property type="match status" value="1"/>
</dbReference>
<dbReference type="GO" id="GO:0005737">
    <property type="term" value="C:cytoplasm"/>
    <property type="evidence" value="ECO:0007669"/>
    <property type="project" value="TreeGrafter"/>
</dbReference>
<dbReference type="InterPro" id="IPR036396">
    <property type="entry name" value="Cyt_P450_sf"/>
</dbReference>
<sequence>MLAVVLCLAVLFWVARFYLGLRKYPPGPLPLPLFGNLGQIFINWLRGKSLTDLLYQWKKDHGNVITFWVGPFVSVCVLDYDLAVETYVKNGDVFVGRQQFPVLTEIREGLGIIFSQGPLWLEQRRFALHTLRDFGLGRNSMQEKILDEYHKRMDPLDAKIDSEGGKLRINPKTEFLTLLENILDEYHKRIDPLDAKIDSEGGKLRINPKTEFLTLLVGSIINRILVGYSFDESNMDEFLEIRNAIERANESVSVFDFVLLCTGWKDMPFINKRYELMMEGEKRSVAFGFRQLNRRREEIESGKYQLVDDSDAKDFIDAFLLEIKRREESGEEKNSFIDKQLVYAILDMWSAGMETTITTLSWAFLYLLKNPEVQEKMRKELLEVCGYERDVELSDRQLLPYCNATITEVHRATSLLTLNVMRRNTEDTTIGGYSVPQGTDNAVLMSVIFKDEDIFKNPTLFNPERYLGEDGKEIEQKVIPFGVGKRSCLGEGLAKAEIYLILLNIVKSYRIVDCDGVDANWLESNNMFILLNIVKSYRIVDCDGVDANWLESNNMFVRIPKSYECVFEKVQGISK</sequence>
<dbReference type="WBParaSite" id="L893_g31694.t3">
    <property type="protein sequence ID" value="L893_g31694.t3"/>
    <property type="gene ID" value="L893_g31694"/>
</dbReference>
<keyword evidence="5 6" id="KW-0349">Heme</keyword>
<dbReference type="CDD" id="cd20617">
    <property type="entry name" value="CYP1_2-like"/>
    <property type="match status" value="1"/>
</dbReference>
<evidence type="ECO:0000256" key="3">
    <source>
        <dbReference type="ARBA" id="ARBA00023004"/>
    </source>
</evidence>
<evidence type="ECO:0000313" key="8">
    <source>
        <dbReference type="WBParaSite" id="L893_g31694.t3"/>
    </source>
</evidence>
<dbReference type="GO" id="GO:0005506">
    <property type="term" value="F:iron ion binding"/>
    <property type="evidence" value="ECO:0007669"/>
    <property type="project" value="InterPro"/>
</dbReference>
<evidence type="ECO:0000256" key="6">
    <source>
        <dbReference type="RuleBase" id="RU000461"/>
    </source>
</evidence>
<dbReference type="InterPro" id="IPR001128">
    <property type="entry name" value="Cyt_P450"/>
</dbReference>
<name>A0A1I8A1C1_9BILA</name>
<keyword evidence="2 5" id="KW-0479">Metal-binding</keyword>
<dbReference type="GO" id="GO:0016712">
    <property type="term" value="F:oxidoreductase activity, acting on paired donors, with incorporation or reduction of molecular oxygen, reduced flavin or flavoprotein as one donor, and incorporation of one atom of oxygen"/>
    <property type="evidence" value="ECO:0007669"/>
    <property type="project" value="TreeGrafter"/>
</dbReference>
<dbReference type="PROSITE" id="PS00086">
    <property type="entry name" value="CYTOCHROME_P450"/>
    <property type="match status" value="1"/>
</dbReference>
<organism evidence="7 8">
    <name type="scientific">Steinernema glaseri</name>
    <dbReference type="NCBI Taxonomy" id="37863"/>
    <lineage>
        <taxon>Eukaryota</taxon>
        <taxon>Metazoa</taxon>
        <taxon>Ecdysozoa</taxon>
        <taxon>Nematoda</taxon>
        <taxon>Chromadorea</taxon>
        <taxon>Rhabditida</taxon>
        <taxon>Tylenchina</taxon>
        <taxon>Panagrolaimomorpha</taxon>
        <taxon>Strongyloidoidea</taxon>
        <taxon>Steinernematidae</taxon>
        <taxon>Steinernema</taxon>
    </lineage>
</organism>
<dbReference type="InterPro" id="IPR050182">
    <property type="entry name" value="Cytochrome_P450_fam2"/>
</dbReference>
<accession>A0A1I8A1C1</accession>
<dbReference type="AlphaFoldDB" id="A0A1I8A1C1"/>
<keyword evidence="6" id="KW-0560">Oxidoreductase</keyword>
<evidence type="ECO:0000313" key="7">
    <source>
        <dbReference type="Proteomes" id="UP000095287"/>
    </source>
</evidence>
<evidence type="ECO:0000256" key="4">
    <source>
        <dbReference type="ARBA" id="ARBA00023033"/>
    </source>
</evidence>
<dbReference type="InterPro" id="IPR017972">
    <property type="entry name" value="Cyt_P450_CS"/>
</dbReference>
<dbReference type="Pfam" id="PF00067">
    <property type="entry name" value="p450"/>
    <property type="match status" value="2"/>
</dbReference>
<comment type="similarity">
    <text evidence="1 6">Belongs to the cytochrome P450 family.</text>
</comment>
<dbReference type="GO" id="GO:0006082">
    <property type="term" value="P:organic acid metabolic process"/>
    <property type="evidence" value="ECO:0007669"/>
    <property type="project" value="TreeGrafter"/>
</dbReference>
<dbReference type="GO" id="GO:0020037">
    <property type="term" value="F:heme binding"/>
    <property type="evidence" value="ECO:0007669"/>
    <property type="project" value="InterPro"/>
</dbReference>
<proteinExistence type="inferred from homology"/>
<evidence type="ECO:0000256" key="5">
    <source>
        <dbReference type="PIRSR" id="PIRSR602401-1"/>
    </source>
</evidence>
<evidence type="ECO:0000256" key="2">
    <source>
        <dbReference type="ARBA" id="ARBA00022723"/>
    </source>
</evidence>
<keyword evidence="3 5" id="KW-0408">Iron</keyword>
<dbReference type="Gene3D" id="1.10.630.10">
    <property type="entry name" value="Cytochrome P450"/>
    <property type="match status" value="1"/>
</dbReference>
<dbReference type="InterPro" id="IPR002401">
    <property type="entry name" value="Cyt_P450_E_grp-I"/>
</dbReference>
<dbReference type="Proteomes" id="UP000095287">
    <property type="component" value="Unplaced"/>
</dbReference>
<dbReference type="PRINTS" id="PR00385">
    <property type="entry name" value="P450"/>
</dbReference>
<dbReference type="SUPFAM" id="SSF48264">
    <property type="entry name" value="Cytochrome P450"/>
    <property type="match status" value="1"/>
</dbReference>
<comment type="cofactor">
    <cofactor evidence="5">
        <name>heme</name>
        <dbReference type="ChEBI" id="CHEBI:30413"/>
    </cofactor>
</comment>
<dbReference type="GO" id="GO:0006805">
    <property type="term" value="P:xenobiotic metabolic process"/>
    <property type="evidence" value="ECO:0007669"/>
    <property type="project" value="TreeGrafter"/>
</dbReference>
<reference evidence="8" key="1">
    <citation type="submission" date="2016-11" db="UniProtKB">
        <authorList>
            <consortium name="WormBaseParasite"/>
        </authorList>
    </citation>
    <scope>IDENTIFICATION</scope>
</reference>
<keyword evidence="7" id="KW-1185">Reference proteome</keyword>